<keyword evidence="1" id="KW-1133">Transmembrane helix</keyword>
<keyword evidence="1" id="KW-0472">Membrane</keyword>
<dbReference type="Pfam" id="PF13367">
    <property type="entry name" value="PrsW-protease"/>
    <property type="match status" value="1"/>
</dbReference>
<evidence type="ECO:0000256" key="1">
    <source>
        <dbReference type="SAM" id="Phobius"/>
    </source>
</evidence>
<comment type="caution">
    <text evidence="2">The sequence shown here is derived from an EMBL/GenBank/DDBJ whole genome shotgun (WGS) entry which is preliminary data.</text>
</comment>
<dbReference type="RefSeq" id="WP_160900234.1">
    <property type="nucleotide sequence ID" value="NZ_CP102850.1"/>
</dbReference>
<dbReference type="InterPro" id="IPR026898">
    <property type="entry name" value="PrsW"/>
</dbReference>
<dbReference type="AlphaFoldDB" id="A0A6L7GJK5"/>
<feature type="transmembrane region" description="Helical" evidence="1">
    <location>
        <begin position="103"/>
        <end position="124"/>
    </location>
</feature>
<dbReference type="Proteomes" id="UP000475545">
    <property type="component" value="Unassembled WGS sequence"/>
</dbReference>
<reference evidence="2 3" key="1">
    <citation type="submission" date="2019-11" db="EMBL/GenBank/DDBJ databases">
        <title>Gordonia sp. nov., a novel actinobacterium isolated from mangrove soil in Hainan.</title>
        <authorList>
            <person name="Huang X."/>
            <person name="Xie Y."/>
            <person name="Chu X."/>
            <person name="Xiao K."/>
        </authorList>
    </citation>
    <scope>NUCLEOTIDE SEQUENCE [LARGE SCALE GENOMIC DNA]</scope>
    <source>
        <strain evidence="2 3">HNM0687</strain>
    </source>
</reference>
<gene>
    <name evidence="2" type="ORF">GIY30_01615</name>
</gene>
<dbReference type="PANTHER" id="PTHR36844:SF1">
    <property type="entry name" value="PROTEASE PRSW"/>
    <property type="match status" value="1"/>
</dbReference>
<keyword evidence="2" id="KW-0645">Protease</keyword>
<feature type="transmembrane region" description="Helical" evidence="1">
    <location>
        <begin position="73"/>
        <end position="91"/>
    </location>
</feature>
<keyword evidence="2" id="KW-0482">Metalloprotease</keyword>
<dbReference type="GO" id="GO:0006508">
    <property type="term" value="P:proteolysis"/>
    <property type="evidence" value="ECO:0007669"/>
    <property type="project" value="UniProtKB-KW"/>
</dbReference>
<accession>A0A6L7GJK5</accession>
<evidence type="ECO:0000313" key="2">
    <source>
        <dbReference type="EMBL" id="MXP20066.1"/>
    </source>
</evidence>
<keyword evidence="1" id="KW-0812">Transmembrane</keyword>
<proteinExistence type="predicted"/>
<dbReference type="GO" id="GO:0008237">
    <property type="term" value="F:metallopeptidase activity"/>
    <property type="evidence" value="ECO:0007669"/>
    <property type="project" value="UniProtKB-KW"/>
</dbReference>
<keyword evidence="2" id="KW-0378">Hydrolase</keyword>
<sequence>MTTTAGDQMPQQNPPHLQRARLDAITKSGRGEGFRFIQPRNLCWWVYIAIVAYGAMLTITMFAAPWHAYAGELGTTIAVLLVYGVVLWWFTRYIDRYSPVPGSVVLTALVWGAVGATMAIAINANDPIRALYAKAFGQQFAAEWSAGLTAPLTEEISKGLGVVLLIYLAPKVIRTAFDGFIVGAFCGLGFQILEDVLYSFNLAGSHFGADAGDIGFGVAVQRMLTGLSGHILFSAIVGAGIVYLLGRPGEPRNVARGLGFLAIPVAMHWFWDSMGAFLPAPNDAVVMVELVIVMLVFLAVVVWVFHLVVGRERRYLRDILAPEVTTGVLTDDELAAVAGDWKQRRRLRKAAGGHDGRRRESWVVEAAGDLADALARSRGADTPEVEFARSEVTRVRGEVSINS</sequence>
<dbReference type="PANTHER" id="PTHR36844">
    <property type="entry name" value="PROTEASE PRSW"/>
    <property type="match status" value="1"/>
</dbReference>
<keyword evidence="3" id="KW-1185">Reference proteome</keyword>
<feature type="transmembrane region" description="Helical" evidence="1">
    <location>
        <begin position="253"/>
        <end position="271"/>
    </location>
</feature>
<organism evidence="2 3">
    <name type="scientific">Gordonia mangrovi</name>
    <dbReference type="NCBI Taxonomy" id="2665643"/>
    <lineage>
        <taxon>Bacteria</taxon>
        <taxon>Bacillati</taxon>
        <taxon>Actinomycetota</taxon>
        <taxon>Actinomycetes</taxon>
        <taxon>Mycobacteriales</taxon>
        <taxon>Gordoniaceae</taxon>
        <taxon>Gordonia</taxon>
    </lineage>
</organism>
<protein>
    <submittedName>
        <fullName evidence="2">PrsW family intramembrane metalloprotease</fullName>
    </submittedName>
</protein>
<dbReference type="EMBL" id="WMBR01000001">
    <property type="protein sequence ID" value="MXP20066.1"/>
    <property type="molecule type" value="Genomic_DNA"/>
</dbReference>
<evidence type="ECO:0000313" key="3">
    <source>
        <dbReference type="Proteomes" id="UP000475545"/>
    </source>
</evidence>
<feature type="transmembrane region" description="Helical" evidence="1">
    <location>
        <begin position="291"/>
        <end position="309"/>
    </location>
</feature>
<name>A0A6L7GJK5_9ACTN</name>
<feature type="transmembrane region" description="Helical" evidence="1">
    <location>
        <begin position="227"/>
        <end position="246"/>
    </location>
</feature>
<feature type="transmembrane region" description="Helical" evidence="1">
    <location>
        <begin position="44"/>
        <end position="67"/>
    </location>
</feature>